<proteinExistence type="predicted"/>
<dbReference type="EMBL" id="PYFT01000001">
    <property type="protein sequence ID" value="PSR53454.1"/>
    <property type="molecule type" value="Genomic_DNA"/>
</dbReference>
<protein>
    <recommendedName>
        <fullName evidence="1">DinB-like domain-containing protein</fullName>
    </recommendedName>
</protein>
<dbReference type="OrthoDB" id="679284at2"/>
<dbReference type="InterPro" id="IPR024775">
    <property type="entry name" value="DinB-like"/>
</dbReference>
<evidence type="ECO:0000313" key="2">
    <source>
        <dbReference type="EMBL" id="PSR53454.1"/>
    </source>
</evidence>
<dbReference type="Proteomes" id="UP000240357">
    <property type="component" value="Unassembled WGS sequence"/>
</dbReference>
<dbReference type="Gene3D" id="1.20.120.450">
    <property type="entry name" value="dinb family like domain"/>
    <property type="match status" value="1"/>
</dbReference>
<accession>A0A2T2YD78</accession>
<dbReference type="Pfam" id="PF12867">
    <property type="entry name" value="DinB_2"/>
    <property type="match status" value="1"/>
</dbReference>
<name>A0A2T2YD78_9BACT</name>
<dbReference type="AlphaFoldDB" id="A0A2T2YD78"/>
<organism evidence="2 3">
    <name type="scientific">Adhaeribacter arboris</name>
    <dbReference type="NCBI Taxonomy" id="2072846"/>
    <lineage>
        <taxon>Bacteria</taxon>
        <taxon>Pseudomonadati</taxon>
        <taxon>Bacteroidota</taxon>
        <taxon>Cytophagia</taxon>
        <taxon>Cytophagales</taxon>
        <taxon>Hymenobacteraceae</taxon>
        <taxon>Adhaeribacter</taxon>
    </lineage>
</organism>
<feature type="domain" description="DinB-like" evidence="1">
    <location>
        <begin position="150"/>
        <end position="301"/>
    </location>
</feature>
<dbReference type="InterPro" id="IPR034660">
    <property type="entry name" value="DinB/YfiT-like"/>
</dbReference>
<evidence type="ECO:0000313" key="3">
    <source>
        <dbReference type="Proteomes" id="UP000240357"/>
    </source>
</evidence>
<gene>
    <name evidence="2" type="ORF">AHMF7605_07905</name>
</gene>
<reference evidence="2 3" key="1">
    <citation type="submission" date="2018-03" db="EMBL/GenBank/DDBJ databases">
        <title>Adhaeribacter sp. HMF7605 Genome sequencing and assembly.</title>
        <authorList>
            <person name="Kang H."/>
            <person name="Kang J."/>
            <person name="Cha I."/>
            <person name="Kim H."/>
            <person name="Joh K."/>
        </authorList>
    </citation>
    <scope>NUCLEOTIDE SEQUENCE [LARGE SCALE GENOMIC DNA]</scope>
    <source>
        <strain evidence="2 3">HMF7605</strain>
    </source>
</reference>
<keyword evidence="3" id="KW-1185">Reference proteome</keyword>
<comment type="caution">
    <text evidence="2">The sequence shown here is derived from an EMBL/GenBank/DDBJ whole genome shotgun (WGS) entry which is preliminary data.</text>
</comment>
<sequence>MENYYLEQDVAVFGLPVKTFPLGIGEAFDALQNQLPKDNRPFYGISECTPAGIVYLATTLQKTENEPEKYGYNPYIIEKGDYLAVIVRDWLTKTDSIKNVFTQMFTDERSDRNKPCVEIYKNSEEMICLVKVKTPETKNLADYIAHVGPEFEKTTQELAQLFSSLSPDEINQNSSAGNWTAGQLIQHVLKVNSGFLRILNGPVKETERNPAEQVANIKANLLDFTTKRRAGDFVTPENKTYQKEELLHALENIRVAVHHVIQISDLTPACLAFEVPVFGFLTRLEAIYFVIYHTQRHTQQLKNIIEQLATSSN</sequence>
<dbReference type="RefSeq" id="WP_106928097.1">
    <property type="nucleotide sequence ID" value="NZ_PYFT01000001.1"/>
</dbReference>
<evidence type="ECO:0000259" key="1">
    <source>
        <dbReference type="Pfam" id="PF12867"/>
    </source>
</evidence>
<dbReference type="SUPFAM" id="SSF109854">
    <property type="entry name" value="DinB/YfiT-like putative metalloenzymes"/>
    <property type="match status" value="1"/>
</dbReference>